<evidence type="ECO:0000313" key="2">
    <source>
        <dbReference type="Proteomes" id="UP000657385"/>
    </source>
</evidence>
<dbReference type="Pfam" id="PF00702">
    <property type="entry name" value="Hydrolase"/>
    <property type="match status" value="1"/>
</dbReference>
<dbReference type="InterPro" id="IPR044924">
    <property type="entry name" value="HAD-SF_hydro_IA_REG-2-like_cap"/>
</dbReference>
<dbReference type="Gene3D" id="1.10.150.720">
    <property type="entry name" value="Haloacid dehalogenase-like hydrolase"/>
    <property type="match status" value="1"/>
</dbReference>
<dbReference type="SFLD" id="SFLDG01129">
    <property type="entry name" value="C1.5:_HAD__Beta-PGM__Phosphata"/>
    <property type="match status" value="1"/>
</dbReference>
<dbReference type="GO" id="GO:0016787">
    <property type="term" value="F:hydrolase activity"/>
    <property type="evidence" value="ECO:0007669"/>
    <property type="project" value="UniProtKB-KW"/>
</dbReference>
<dbReference type="RefSeq" id="WP_196197251.1">
    <property type="nucleotide sequence ID" value="NZ_JADPRT010000014.1"/>
</dbReference>
<dbReference type="NCBIfam" id="TIGR01549">
    <property type="entry name" value="HAD-SF-IA-v1"/>
    <property type="match status" value="1"/>
</dbReference>
<protein>
    <submittedName>
        <fullName evidence="1">HAD-IA family hydrolase</fullName>
    </submittedName>
</protein>
<keyword evidence="1" id="KW-0378">Hydrolase</keyword>
<keyword evidence="2" id="KW-1185">Reference proteome</keyword>
<dbReference type="PANTHER" id="PTHR46649:SF4">
    <property type="entry name" value="HALOACID DEHALOGENASE-LIKE HYDROLASE (HAD) SUPERFAMILY PROTEIN"/>
    <property type="match status" value="1"/>
</dbReference>
<dbReference type="InterPro" id="IPR006439">
    <property type="entry name" value="HAD-SF_hydro_IA"/>
</dbReference>
<accession>A0A931FHR0</accession>
<comment type="caution">
    <text evidence="1">The sequence shown here is derived from an EMBL/GenBank/DDBJ whole genome shotgun (WGS) entry which is preliminary data.</text>
</comment>
<reference evidence="1" key="1">
    <citation type="submission" date="2020-11" db="EMBL/GenBank/DDBJ databases">
        <title>Isolation and identification of active actinomycetes.</title>
        <authorList>
            <person name="Yu B."/>
        </authorList>
    </citation>
    <scope>NUCLEOTIDE SEQUENCE</scope>
    <source>
        <strain evidence="1">NEAU-YB345</strain>
    </source>
</reference>
<organism evidence="1 2">
    <name type="scientific">Streptacidiphilus fuscans</name>
    <dbReference type="NCBI Taxonomy" id="2789292"/>
    <lineage>
        <taxon>Bacteria</taxon>
        <taxon>Bacillati</taxon>
        <taxon>Actinomycetota</taxon>
        <taxon>Actinomycetes</taxon>
        <taxon>Kitasatosporales</taxon>
        <taxon>Streptomycetaceae</taxon>
        <taxon>Streptacidiphilus</taxon>
    </lineage>
</organism>
<dbReference type="Proteomes" id="UP000657385">
    <property type="component" value="Unassembled WGS sequence"/>
</dbReference>
<gene>
    <name evidence="1" type="ORF">I2501_29130</name>
</gene>
<dbReference type="SFLD" id="SFLDS00003">
    <property type="entry name" value="Haloacid_Dehalogenase"/>
    <property type="match status" value="1"/>
</dbReference>
<sequence>MSRTKSHAVMFDFSGTLFRITSTAEWLAGALEATGIELPAAARDDLAARLERAGALPGGAVPEAVPDDLVPLWNERDLDARRHHDAFTAMSRLALADASLTDPSLADPSLTGLDVLTAHPDRVDELVEVLYQRHMSPAAWRPYPDAEATLKELRRREIPVAVVSNIGWDLRPVFREHGFDELVDAYVLSYEVGAAKPDPAIFQAAFTALGKVPTETLMVGDDAGADGGATALGCAFLEVAPLPVDQRPNGLTVVLDEV</sequence>
<name>A0A931FHR0_9ACTN</name>
<dbReference type="InterPro" id="IPR036412">
    <property type="entry name" value="HAD-like_sf"/>
</dbReference>
<dbReference type="EMBL" id="JADPRT010000014">
    <property type="protein sequence ID" value="MBF9072096.1"/>
    <property type="molecule type" value="Genomic_DNA"/>
</dbReference>
<dbReference type="PANTHER" id="PTHR46649">
    <property type="match status" value="1"/>
</dbReference>
<dbReference type="AlphaFoldDB" id="A0A931FHR0"/>
<dbReference type="Gene3D" id="3.40.50.1000">
    <property type="entry name" value="HAD superfamily/HAD-like"/>
    <property type="match status" value="1"/>
</dbReference>
<evidence type="ECO:0000313" key="1">
    <source>
        <dbReference type="EMBL" id="MBF9072096.1"/>
    </source>
</evidence>
<dbReference type="NCBIfam" id="TIGR01509">
    <property type="entry name" value="HAD-SF-IA-v3"/>
    <property type="match status" value="1"/>
</dbReference>
<proteinExistence type="predicted"/>
<dbReference type="SUPFAM" id="SSF56784">
    <property type="entry name" value="HAD-like"/>
    <property type="match status" value="1"/>
</dbReference>
<dbReference type="InterPro" id="IPR023214">
    <property type="entry name" value="HAD_sf"/>
</dbReference>